<feature type="transmembrane region" description="Helical" evidence="1">
    <location>
        <begin position="265"/>
        <end position="283"/>
    </location>
</feature>
<dbReference type="EMBL" id="JBHRYN010000041">
    <property type="protein sequence ID" value="MFC3702853.1"/>
    <property type="molecule type" value="Genomic_DNA"/>
</dbReference>
<evidence type="ECO:0000256" key="1">
    <source>
        <dbReference type="SAM" id="Phobius"/>
    </source>
</evidence>
<feature type="transmembrane region" description="Helical" evidence="1">
    <location>
        <begin position="225"/>
        <end position="244"/>
    </location>
</feature>
<name>A0ABV7WXJ8_9GAMM</name>
<evidence type="ECO:0000313" key="2">
    <source>
        <dbReference type="EMBL" id="MFC3702853.1"/>
    </source>
</evidence>
<proteinExistence type="predicted"/>
<reference evidence="3" key="1">
    <citation type="journal article" date="2019" name="Int. J. Syst. Evol. Microbiol.">
        <title>The Global Catalogue of Microorganisms (GCM) 10K type strain sequencing project: providing services to taxonomists for standard genome sequencing and annotation.</title>
        <authorList>
            <consortium name="The Broad Institute Genomics Platform"/>
            <consortium name="The Broad Institute Genome Sequencing Center for Infectious Disease"/>
            <person name="Wu L."/>
            <person name="Ma J."/>
        </authorList>
    </citation>
    <scope>NUCLEOTIDE SEQUENCE [LARGE SCALE GENOMIC DNA]</scope>
    <source>
        <strain evidence="3">CECT 8288</strain>
    </source>
</reference>
<keyword evidence="1" id="KW-0812">Transmembrane</keyword>
<sequence>MTNSASFHRTNLMKNIESTSLAKGDVRALLSRIESRFPEAIGLEEANYSEESRALENYDELAQNIRDSFLLTITLNGSNGEELQGTIEDVFDSPNFPDVVTKVFASSETSLKVNCDFTPRNKVIVLIDFTKPKLLDFSVLPGYKTPNNSNFQVEGLDSSWVNGLYAEIENYLRNRKKPGFFLHKHATYDLFLWLIGMPFAFFLSYKVSGFVESFASFNSFFKSALYLYVGFATIIAFRIVYHYARWAFPRIEYKSTFEKAIRHQIAIGAISISLVGTLIWEAIKAVAS</sequence>
<gene>
    <name evidence="2" type="ORF">ACFOND_14545</name>
</gene>
<feature type="transmembrane region" description="Helical" evidence="1">
    <location>
        <begin position="186"/>
        <end position="205"/>
    </location>
</feature>
<organism evidence="2 3">
    <name type="scientific">Reinekea marina</name>
    <dbReference type="NCBI Taxonomy" id="1310421"/>
    <lineage>
        <taxon>Bacteria</taxon>
        <taxon>Pseudomonadati</taxon>
        <taxon>Pseudomonadota</taxon>
        <taxon>Gammaproteobacteria</taxon>
        <taxon>Oceanospirillales</taxon>
        <taxon>Saccharospirillaceae</taxon>
        <taxon>Reinekea</taxon>
    </lineage>
</organism>
<keyword evidence="1" id="KW-1133">Transmembrane helix</keyword>
<dbReference type="Proteomes" id="UP001595710">
    <property type="component" value="Unassembled WGS sequence"/>
</dbReference>
<dbReference type="RefSeq" id="WP_377363391.1">
    <property type="nucleotide sequence ID" value="NZ_JBHRYN010000041.1"/>
</dbReference>
<protein>
    <submittedName>
        <fullName evidence="2">Uncharacterized protein</fullName>
    </submittedName>
</protein>
<accession>A0ABV7WXJ8</accession>
<comment type="caution">
    <text evidence="2">The sequence shown here is derived from an EMBL/GenBank/DDBJ whole genome shotgun (WGS) entry which is preliminary data.</text>
</comment>
<keyword evidence="1" id="KW-0472">Membrane</keyword>
<keyword evidence="3" id="KW-1185">Reference proteome</keyword>
<evidence type="ECO:0000313" key="3">
    <source>
        <dbReference type="Proteomes" id="UP001595710"/>
    </source>
</evidence>